<sequence>MSNTESTGAHNVSGEESSAGIRYTTTSSAQAREEVAGEQRRTIGELVAAMTAQLSSLVRDEMTYTKKALTHKVKNLGIAGVLLAGAGVLALYLLLFVLLGLSALFAALCGNNWWAGFFITAGILLVIVAILAAIGFVKFKKSGKYKANPVGGVAKDVDAIKKGISK</sequence>
<evidence type="ECO:0000313" key="4">
    <source>
        <dbReference type="EMBL" id="VDG75441.1"/>
    </source>
</evidence>
<feature type="transmembrane region" description="Helical" evidence="1">
    <location>
        <begin position="113"/>
        <end position="137"/>
    </location>
</feature>
<reference evidence="5" key="1">
    <citation type="submission" date="2016-10" db="EMBL/GenBank/DDBJ databases">
        <authorList>
            <person name="Varghese N."/>
        </authorList>
    </citation>
    <scope>NUCLEOTIDE SEQUENCE [LARGE SCALE GENOMIC DNA]</scope>
    <source>
        <strain evidence="5">DSM 20639</strain>
    </source>
</reference>
<evidence type="ECO:0000313" key="5">
    <source>
        <dbReference type="Proteomes" id="UP000182744"/>
    </source>
</evidence>
<organism evidence="3 5">
    <name type="scientific">Actinobaculum suis</name>
    <dbReference type="NCBI Taxonomy" id="1657"/>
    <lineage>
        <taxon>Bacteria</taxon>
        <taxon>Bacillati</taxon>
        <taxon>Actinomycetota</taxon>
        <taxon>Actinomycetes</taxon>
        <taxon>Actinomycetales</taxon>
        <taxon>Actinomycetaceae</taxon>
        <taxon>Actinobaculum</taxon>
    </lineage>
</organism>
<dbReference type="Proteomes" id="UP001273799">
    <property type="component" value="Unassembled WGS sequence"/>
</dbReference>
<reference evidence="3" key="2">
    <citation type="submission" date="2016-10" db="EMBL/GenBank/DDBJ databases">
        <authorList>
            <person name="de Groot N.N."/>
        </authorList>
    </citation>
    <scope>NUCLEOTIDE SEQUENCE [LARGE SCALE GENOMIC DNA]</scope>
    <source>
        <strain evidence="3">DSM 20639</strain>
    </source>
</reference>
<proteinExistence type="predicted"/>
<feature type="transmembrane region" description="Helical" evidence="1">
    <location>
        <begin position="76"/>
        <end position="107"/>
    </location>
</feature>
<dbReference type="Proteomes" id="UP000269974">
    <property type="component" value="Unassembled WGS sequence"/>
</dbReference>
<dbReference type="EMBL" id="UYIO01000001">
    <property type="protein sequence ID" value="VDG75441.1"/>
    <property type="molecule type" value="Genomic_DNA"/>
</dbReference>
<gene>
    <name evidence="4" type="ORF">NCTC10327_00156</name>
    <name evidence="2" type="ORF">R6G71_00960</name>
    <name evidence="3" type="ORF">SAMN05421878_102146</name>
</gene>
<keyword evidence="1" id="KW-0812">Transmembrane</keyword>
<dbReference type="EMBL" id="JAWNFU010000001">
    <property type="protein sequence ID" value="MDY5152627.1"/>
    <property type="molecule type" value="Genomic_DNA"/>
</dbReference>
<evidence type="ECO:0000256" key="1">
    <source>
        <dbReference type="SAM" id="Phobius"/>
    </source>
</evidence>
<reference evidence="2" key="4">
    <citation type="submission" date="2023-10" db="EMBL/GenBank/DDBJ databases">
        <title>Whole Genome based description of the genera Actinobaculum and Actinotignum reveals a complex phylogenetic relationship within the species included in the genus Actinotignum.</title>
        <authorList>
            <person name="Jensen C.S."/>
            <person name="Dargis R."/>
            <person name="Kemp M."/>
            <person name="Christensen J.J."/>
        </authorList>
    </citation>
    <scope>NUCLEOTIDE SEQUENCE</scope>
    <source>
        <strain evidence="2">Actinobaculum_suis_CCUG19206T</strain>
    </source>
</reference>
<keyword evidence="1" id="KW-1133">Transmembrane helix</keyword>
<dbReference type="InterPro" id="IPR009937">
    <property type="entry name" value="Phage_holin_3_6"/>
</dbReference>
<dbReference type="EMBL" id="FNAU01000002">
    <property type="protein sequence ID" value="SDE11863.1"/>
    <property type="molecule type" value="Genomic_DNA"/>
</dbReference>
<accession>A0A1G7AB13</accession>
<name>A0A1G7AB13_9ACTO</name>
<keyword evidence="5" id="KW-1185">Reference proteome</keyword>
<protein>
    <submittedName>
        <fullName evidence="2">Phage holin family protein</fullName>
    </submittedName>
    <submittedName>
        <fullName evidence="4">Protein of uncharacterized function (DUF1469)</fullName>
    </submittedName>
    <submittedName>
        <fullName evidence="3">Putative Holin-X, holin superfamily III</fullName>
    </submittedName>
</protein>
<evidence type="ECO:0000313" key="3">
    <source>
        <dbReference type="EMBL" id="SDE11863.1"/>
    </source>
</evidence>
<evidence type="ECO:0000313" key="6">
    <source>
        <dbReference type="Proteomes" id="UP000269974"/>
    </source>
</evidence>
<dbReference type="RefSeq" id="WP_074661023.1">
    <property type="nucleotide sequence ID" value="NZ_FNAU01000002.1"/>
</dbReference>
<dbReference type="AlphaFoldDB" id="A0A1G7AB13"/>
<dbReference type="Pfam" id="PF07332">
    <property type="entry name" value="Phage_holin_3_6"/>
    <property type="match status" value="1"/>
</dbReference>
<evidence type="ECO:0000313" key="2">
    <source>
        <dbReference type="EMBL" id="MDY5152627.1"/>
    </source>
</evidence>
<reference evidence="4 6" key="3">
    <citation type="submission" date="2018-11" db="EMBL/GenBank/DDBJ databases">
        <authorList>
            <consortium name="Pathogen Informatics"/>
        </authorList>
    </citation>
    <scope>NUCLEOTIDE SEQUENCE [LARGE SCALE GENOMIC DNA]</scope>
    <source>
        <strain evidence="4 6">NCTC10327</strain>
    </source>
</reference>
<keyword evidence="1" id="KW-0472">Membrane</keyword>
<dbReference type="Proteomes" id="UP000182744">
    <property type="component" value="Unassembled WGS sequence"/>
</dbReference>